<dbReference type="EMBL" id="JRPK02000007">
    <property type="protein sequence ID" value="TLD98870.1"/>
    <property type="molecule type" value="Genomic_DNA"/>
</dbReference>
<dbReference type="SUPFAM" id="SSF103515">
    <property type="entry name" value="Autotransporter"/>
    <property type="match status" value="1"/>
</dbReference>
<dbReference type="AlphaFoldDB" id="A0A4U8TFJ0"/>
<comment type="caution">
    <text evidence="2">The sequence shown here is derived from an EMBL/GenBank/DDBJ whole genome shotgun (WGS) entry which is preliminary data.</text>
</comment>
<dbReference type="Pfam" id="PF03797">
    <property type="entry name" value="Autotransporter"/>
    <property type="match status" value="1"/>
</dbReference>
<reference evidence="2 3" key="1">
    <citation type="journal article" date="2014" name="Genome Announc.">
        <title>Draft genome sequences of eight enterohepatic helicobacter species isolated from both laboratory and wild rodents.</title>
        <authorList>
            <person name="Sheh A."/>
            <person name="Shen Z."/>
            <person name="Fox J.G."/>
        </authorList>
    </citation>
    <scope>NUCLEOTIDE SEQUENCE [LARGE SCALE GENOMIC DNA]</scope>
    <source>
        <strain evidence="2 3">ATCC 49310</strain>
    </source>
</reference>
<evidence type="ECO:0000259" key="1">
    <source>
        <dbReference type="Pfam" id="PF03797"/>
    </source>
</evidence>
<feature type="domain" description="Autotransporter" evidence="1">
    <location>
        <begin position="28"/>
        <end position="144"/>
    </location>
</feature>
<evidence type="ECO:0000313" key="2">
    <source>
        <dbReference type="EMBL" id="TLD98870.1"/>
    </source>
</evidence>
<dbReference type="NCBIfam" id="TIGR01414">
    <property type="entry name" value="autotrans_barl"/>
    <property type="match status" value="1"/>
</dbReference>
<proteinExistence type="predicted"/>
<sequence>MSYEIIQVPMVHGYGHLVEAIVMVVIRGNFFEMQLGGDYQFKLNYADVYAGSMFNYTRNMLQGDKTNIQSDGFGLGGYASMLFHNGFYLDSVLRYVRYINNTNISFVPSGGAVIPMRNNSGINSLIFSVEGGYRYMFMNAYYIENHKLNL</sequence>
<accession>A0A4U8TFJ0</accession>
<organism evidence="2 3">
    <name type="scientific">Helicobacter trogontum</name>
    <dbReference type="NCBI Taxonomy" id="50960"/>
    <lineage>
        <taxon>Bacteria</taxon>
        <taxon>Pseudomonadati</taxon>
        <taxon>Campylobacterota</taxon>
        <taxon>Epsilonproteobacteria</taxon>
        <taxon>Campylobacterales</taxon>
        <taxon>Helicobacteraceae</taxon>
        <taxon>Helicobacter</taxon>
    </lineage>
</organism>
<dbReference type="Gene3D" id="2.40.128.130">
    <property type="entry name" value="Autotransporter beta-domain"/>
    <property type="match status" value="1"/>
</dbReference>
<dbReference type="InterPro" id="IPR036709">
    <property type="entry name" value="Autotransporte_beta_dom_sf"/>
</dbReference>
<protein>
    <submittedName>
        <fullName evidence="2">Autotransporter outer membrane beta-barrel domain-containing protein</fullName>
    </submittedName>
</protein>
<dbReference type="InterPro" id="IPR006315">
    <property type="entry name" value="OM_autotransptr_brl_dom"/>
</dbReference>
<dbReference type="GO" id="GO:0019867">
    <property type="term" value="C:outer membrane"/>
    <property type="evidence" value="ECO:0007669"/>
    <property type="project" value="InterPro"/>
</dbReference>
<name>A0A4U8TFJ0_9HELI</name>
<dbReference type="Proteomes" id="UP000029861">
    <property type="component" value="Unassembled WGS sequence"/>
</dbReference>
<dbReference type="InterPro" id="IPR005546">
    <property type="entry name" value="Autotransporte_beta"/>
</dbReference>
<gene>
    <name evidence="2" type="ORF">LS80_003405</name>
</gene>
<evidence type="ECO:0000313" key="3">
    <source>
        <dbReference type="Proteomes" id="UP000029861"/>
    </source>
</evidence>